<dbReference type="Proteomes" id="UP000636800">
    <property type="component" value="Chromosome 1"/>
</dbReference>
<protein>
    <submittedName>
        <fullName evidence="1">Uncharacterized protein</fullName>
    </submittedName>
</protein>
<dbReference type="EMBL" id="JADCNL010000001">
    <property type="protein sequence ID" value="KAG0495681.1"/>
    <property type="molecule type" value="Genomic_DNA"/>
</dbReference>
<organism evidence="1 2">
    <name type="scientific">Vanilla planifolia</name>
    <name type="common">Vanilla</name>
    <dbReference type="NCBI Taxonomy" id="51239"/>
    <lineage>
        <taxon>Eukaryota</taxon>
        <taxon>Viridiplantae</taxon>
        <taxon>Streptophyta</taxon>
        <taxon>Embryophyta</taxon>
        <taxon>Tracheophyta</taxon>
        <taxon>Spermatophyta</taxon>
        <taxon>Magnoliopsida</taxon>
        <taxon>Liliopsida</taxon>
        <taxon>Asparagales</taxon>
        <taxon>Orchidaceae</taxon>
        <taxon>Vanilloideae</taxon>
        <taxon>Vanilleae</taxon>
        <taxon>Vanilla</taxon>
    </lineage>
</organism>
<dbReference type="OrthoDB" id="264603at2759"/>
<gene>
    <name evidence="1" type="ORF">HPP92_000372</name>
</gene>
<keyword evidence="2" id="KW-1185">Reference proteome</keyword>
<evidence type="ECO:0000313" key="2">
    <source>
        <dbReference type="Proteomes" id="UP000636800"/>
    </source>
</evidence>
<dbReference type="AlphaFoldDB" id="A0A835RP18"/>
<proteinExistence type="predicted"/>
<sequence length="180" mass="19979">MESVIREKPPNESISNHDVIIAAFKELHMSLSDMRSGLSGSVKGSSTIMKRSGFCRVVNALLIVAMVIQPPLIAEVHNFLKRSHLGLLGGLVSLNIDACGNVDFVRNKQDFECDLTDPESTNTFQSSPLRINRQTQTLKNILQSNLEDRGVLIIPQFDRIGADILSMETWKQFPPPHIGL</sequence>
<comment type="caution">
    <text evidence="1">The sequence shown here is derived from an EMBL/GenBank/DDBJ whole genome shotgun (WGS) entry which is preliminary data.</text>
</comment>
<reference evidence="1 2" key="1">
    <citation type="journal article" date="2020" name="Nat. Food">
        <title>A phased Vanilla planifolia genome enables genetic improvement of flavour and production.</title>
        <authorList>
            <person name="Hasing T."/>
            <person name="Tang H."/>
            <person name="Brym M."/>
            <person name="Khazi F."/>
            <person name="Huang T."/>
            <person name="Chambers A.H."/>
        </authorList>
    </citation>
    <scope>NUCLEOTIDE SEQUENCE [LARGE SCALE GENOMIC DNA]</scope>
    <source>
        <tissue evidence="1">Leaf</tissue>
    </source>
</reference>
<name>A0A835RP18_VANPL</name>
<accession>A0A835RP18</accession>
<evidence type="ECO:0000313" key="1">
    <source>
        <dbReference type="EMBL" id="KAG0495681.1"/>
    </source>
</evidence>